<accession>A0A7C3UYX3</accession>
<comment type="domain">
    <text evidence="7">The N-terminal domain interacts with the head of the 30S subunit; the C-terminal domain interacts with the body and contacts protein S4. The interaction surface between S4 and S5 is involved in control of translational fidelity.</text>
</comment>
<dbReference type="Gene3D" id="3.30.160.20">
    <property type="match status" value="1"/>
</dbReference>
<dbReference type="GO" id="GO:0006412">
    <property type="term" value="P:translation"/>
    <property type="evidence" value="ECO:0007669"/>
    <property type="project" value="UniProtKB-UniRule"/>
</dbReference>
<dbReference type="InterPro" id="IPR014721">
    <property type="entry name" value="Ribsml_uS5_D2-typ_fold_subgr"/>
</dbReference>
<keyword evidence="5 7" id="KW-0687">Ribonucleoprotein</keyword>
<dbReference type="GO" id="GO:0015935">
    <property type="term" value="C:small ribosomal subunit"/>
    <property type="evidence" value="ECO:0007669"/>
    <property type="project" value="InterPro"/>
</dbReference>
<dbReference type="GO" id="GO:0005737">
    <property type="term" value="C:cytoplasm"/>
    <property type="evidence" value="ECO:0007669"/>
    <property type="project" value="UniProtKB-ARBA"/>
</dbReference>
<evidence type="ECO:0000256" key="3">
    <source>
        <dbReference type="ARBA" id="ARBA00022884"/>
    </source>
</evidence>
<evidence type="ECO:0000256" key="1">
    <source>
        <dbReference type="ARBA" id="ARBA00008945"/>
    </source>
</evidence>
<dbReference type="HAMAP" id="MF_01307_B">
    <property type="entry name" value="Ribosomal_uS5_B"/>
    <property type="match status" value="1"/>
</dbReference>
<gene>
    <name evidence="7" type="primary">rpsE</name>
    <name evidence="10" type="ORF">ENX07_03440</name>
</gene>
<evidence type="ECO:0000256" key="8">
    <source>
        <dbReference type="RuleBase" id="RU003823"/>
    </source>
</evidence>
<evidence type="ECO:0000256" key="2">
    <source>
        <dbReference type="ARBA" id="ARBA00022730"/>
    </source>
</evidence>
<dbReference type="Gene3D" id="3.30.230.10">
    <property type="match status" value="1"/>
</dbReference>
<dbReference type="PANTHER" id="PTHR48277:SF1">
    <property type="entry name" value="MITOCHONDRIAL RIBOSOMAL PROTEIN S5"/>
    <property type="match status" value="1"/>
</dbReference>
<dbReference type="SUPFAM" id="SSF54768">
    <property type="entry name" value="dsRNA-binding domain-like"/>
    <property type="match status" value="1"/>
</dbReference>
<dbReference type="InterPro" id="IPR013810">
    <property type="entry name" value="Ribosomal_uS5_N"/>
</dbReference>
<reference evidence="10" key="1">
    <citation type="journal article" date="2020" name="mSystems">
        <title>Genome- and Community-Level Interaction Insights into Carbon Utilization and Element Cycling Functions of Hydrothermarchaeota in Hydrothermal Sediment.</title>
        <authorList>
            <person name="Zhou Z."/>
            <person name="Liu Y."/>
            <person name="Xu W."/>
            <person name="Pan J."/>
            <person name="Luo Z.H."/>
            <person name="Li M."/>
        </authorList>
    </citation>
    <scope>NUCLEOTIDE SEQUENCE [LARGE SCALE GENOMIC DNA]</scope>
    <source>
        <strain evidence="10">SpSt-906</strain>
    </source>
</reference>
<dbReference type="NCBIfam" id="TIGR01021">
    <property type="entry name" value="rpsE_bact"/>
    <property type="match status" value="1"/>
</dbReference>
<dbReference type="GO" id="GO:0003735">
    <property type="term" value="F:structural constituent of ribosome"/>
    <property type="evidence" value="ECO:0007669"/>
    <property type="project" value="UniProtKB-UniRule"/>
</dbReference>
<organism evidence="10">
    <name type="scientific">candidate division WOR-3 bacterium</name>
    <dbReference type="NCBI Taxonomy" id="2052148"/>
    <lineage>
        <taxon>Bacteria</taxon>
        <taxon>Bacteria division WOR-3</taxon>
    </lineage>
</organism>
<keyword evidence="4 7" id="KW-0689">Ribosomal protein</keyword>
<dbReference type="GO" id="GO:0019843">
    <property type="term" value="F:rRNA binding"/>
    <property type="evidence" value="ECO:0007669"/>
    <property type="project" value="UniProtKB-UniRule"/>
</dbReference>
<name>A0A7C3UYX3_UNCW3</name>
<dbReference type="SUPFAM" id="SSF54211">
    <property type="entry name" value="Ribosomal protein S5 domain 2-like"/>
    <property type="match status" value="1"/>
</dbReference>
<dbReference type="Pfam" id="PF00333">
    <property type="entry name" value="Ribosomal_S5"/>
    <property type="match status" value="1"/>
</dbReference>
<keyword evidence="2 7" id="KW-0699">rRNA-binding</keyword>
<evidence type="ECO:0000256" key="7">
    <source>
        <dbReference type="HAMAP-Rule" id="MF_01307"/>
    </source>
</evidence>
<evidence type="ECO:0000256" key="5">
    <source>
        <dbReference type="ARBA" id="ARBA00023274"/>
    </source>
</evidence>
<dbReference type="Pfam" id="PF03719">
    <property type="entry name" value="Ribosomal_S5_C"/>
    <property type="match status" value="1"/>
</dbReference>
<evidence type="ECO:0000259" key="9">
    <source>
        <dbReference type="PROSITE" id="PS50881"/>
    </source>
</evidence>
<dbReference type="InterPro" id="IPR005712">
    <property type="entry name" value="Ribosomal_uS5_bac-type"/>
</dbReference>
<evidence type="ECO:0000256" key="6">
    <source>
        <dbReference type="ARBA" id="ARBA00035255"/>
    </source>
</evidence>
<dbReference type="InterPro" id="IPR000851">
    <property type="entry name" value="Ribosomal_uS5"/>
</dbReference>
<comment type="caution">
    <text evidence="10">The sequence shown here is derived from an EMBL/GenBank/DDBJ whole genome shotgun (WGS) entry which is preliminary data.</text>
</comment>
<dbReference type="PANTHER" id="PTHR48277">
    <property type="entry name" value="MITOCHONDRIAL RIBOSOMAL PROTEIN S5"/>
    <property type="match status" value="1"/>
</dbReference>
<proteinExistence type="inferred from homology"/>
<dbReference type="InterPro" id="IPR020568">
    <property type="entry name" value="Ribosomal_Su5_D2-typ_SF"/>
</dbReference>
<sequence>MLEELETKFIEKVIEIKRVSKTVKGGKRFNISATVVVGDGNSMVGIGHAKAQEVVQAVRKATERAKKNMVKISVKGRTIAFPVQAKFGASKVLLKPASPGTGIIACQQVRAPIEAIGIQDILTKSFGSRNPYNLAIATIKALQKLRTLEEIARMRNKPIPQIIGKDEETKDNT</sequence>
<dbReference type="AlphaFoldDB" id="A0A7C3UYX3"/>
<keyword evidence="3 7" id="KW-0694">RNA-binding</keyword>
<dbReference type="PROSITE" id="PS50881">
    <property type="entry name" value="S5_DSRBD"/>
    <property type="match status" value="1"/>
</dbReference>
<evidence type="ECO:0000313" key="10">
    <source>
        <dbReference type="EMBL" id="HGE99107.1"/>
    </source>
</evidence>
<comment type="function">
    <text evidence="7">Located at the back of the 30S subunit body where it stabilizes the conformation of the head with respect to the body.</text>
</comment>
<dbReference type="InterPro" id="IPR005324">
    <property type="entry name" value="Ribosomal_uS5_C"/>
</dbReference>
<feature type="domain" description="S5 DRBM" evidence="9">
    <location>
        <begin position="9"/>
        <end position="72"/>
    </location>
</feature>
<dbReference type="EMBL" id="DTMQ01000019">
    <property type="protein sequence ID" value="HGE99107.1"/>
    <property type="molecule type" value="Genomic_DNA"/>
</dbReference>
<dbReference type="FunFam" id="3.30.230.10:FF:000002">
    <property type="entry name" value="30S ribosomal protein S5"/>
    <property type="match status" value="1"/>
</dbReference>
<protein>
    <recommendedName>
        <fullName evidence="6 7">Small ribosomal subunit protein uS5</fullName>
    </recommendedName>
</protein>
<comment type="similarity">
    <text evidence="1 7 8">Belongs to the universal ribosomal protein uS5 family.</text>
</comment>
<comment type="subunit">
    <text evidence="7">Part of the 30S ribosomal subunit. Contacts proteins S4 and S8.</text>
</comment>
<comment type="function">
    <text evidence="7">With S4 and S12 plays an important role in translational accuracy.</text>
</comment>
<evidence type="ECO:0000256" key="4">
    <source>
        <dbReference type="ARBA" id="ARBA00022980"/>
    </source>
</evidence>